<proteinExistence type="inferred from homology"/>
<evidence type="ECO:0000256" key="14">
    <source>
        <dbReference type="ARBA" id="ARBA00049091"/>
    </source>
</evidence>
<evidence type="ECO:0000256" key="5">
    <source>
        <dbReference type="ARBA" id="ARBA00022862"/>
    </source>
</evidence>
<dbReference type="AlphaFoldDB" id="A0A6M0CZA1"/>
<keyword evidence="10" id="KW-0676">Redox-active center</keyword>
<dbReference type="GO" id="GO:0009579">
    <property type="term" value="C:thylakoid"/>
    <property type="evidence" value="ECO:0007669"/>
    <property type="project" value="UniProtKB-SubCell"/>
</dbReference>
<evidence type="ECO:0000256" key="10">
    <source>
        <dbReference type="ARBA" id="ARBA00023284"/>
    </source>
</evidence>
<organism evidence="18 19">
    <name type="scientific">Spongiivirga citrea</name>
    <dbReference type="NCBI Taxonomy" id="1481457"/>
    <lineage>
        <taxon>Bacteria</taxon>
        <taxon>Pseudomonadati</taxon>
        <taxon>Bacteroidota</taxon>
        <taxon>Flavobacteriia</taxon>
        <taxon>Flavobacteriales</taxon>
        <taxon>Flavobacteriaceae</taxon>
        <taxon>Spongiivirga</taxon>
    </lineage>
</organism>
<keyword evidence="6" id="KW-0809">Transit peptide</keyword>
<evidence type="ECO:0000256" key="6">
    <source>
        <dbReference type="ARBA" id="ARBA00022946"/>
    </source>
</evidence>
<dbReference type="FunFam" id="3.40.30.10:FF:000122">
    <property type="entry name" value="Peroxiredoxin Q chloroplastic"/>
    <property type="match status" value="1"/>
</dbReference>
<evidence type="ECO:0000256" key="16">
    <source>
        <dbReference type="PIRSR" id="PIRSR000239-1"/>
    </source>
</evidence>
<dbReference type="Gene3D" id="3.40.30.10">
    <property type="entry name" value="Glutaredoxin"/>
    <property type="match status" value="1"/>
</dbReference>
<keyword evidence="4" id="KW-0575">Peroxidase</keyword>
<dbReference type="SUPFAM" id="SSF52833">
    <property type="entry name" value="Thioredoxin-like"/>
    <property type="match status" value="1"/>
</dbReference>
<dbReference type="GO" id="GO:0034599">
    <property type="term" value="P:cellular response to oxidative stress"/>
    <property type="evidence" value="ECO:0007669"/>
    <property type="project" value="TreeGrafter"/>
</dbReference>
<dbReference type="Proteomes" id="UP000474296">
    <property type="component" value="Unassembled WGS sequence"/>
</dbReference>
<evidence type="ECO:0000256" key="11">
    <source>
        <dbReference type="ARBA" id="ARBA00032824"/>
    </source>
</evidence>
<evidence type="ECO:0000256" key="12">
    <source>
        <dbReference type="ARBA" id="ARBA00038489"/>
    </source>
</evidence>
<keyword evidence="7" id="KW-0560">Oxidoreductase</keyword>
<keyword evidence="19" id="KW-1185">Reference proteome</keyword>
<dbReference type="EC" id="1.11.1.24" evidence="3"/>
<accession>A0A6M0CZA1</accession>
<dbReference type="InterPro" id="IPR000866">
    <property type="entry name" value="AhpC/TSA"/>
</dbReference>
<feature type="active site" description="Cysteine sulfenic acid (-SOH) intermediate; for peroxidase activity" evidence="16">
    <location>
        <position position="46"/>
    </location>
</feature>
<evidence type="ECO:0000256" key="1">
    <source>
        <dbReference type="ARBA" id="ARBA00003330"/>
    </source>
</evidence>
<protein>
    <recommendedName>
        <fullName evidence="3">thioredoxin-dependent peroxiredoxin</fullName>
        <ecNumber evidence="3">1.11.1.24</ecNumber>
    </recommendedName>
    <alternativeName>
        <fullName evidence="11">Thioredoxin peroxidase</fullName>
    </alternativeName>
    <alternativeName>
        <fullName evidence="13">Thioredoxin-dependent peroxiredoxin Bcp</fullName>
    </alternativeName>
</protein>
<evidence type="ECO:0000256" key="4">
    <source>
        <dbReference type="ARBA" id="ARBA00022559"/>
    </source>
</evidence>
<comment type="catalytic activity">
    <reaction evidence="14">
        <text>a hydroperoxide + [thioredoxin]-dithiol = an alcohol + [thioredoxin]-disulfide + H2O</text>
        <dbReference type="Rhea" id="RHEA:62620"/>
        <dbReference type="Rhea" id="RHEA-COMP:10698"/>
        <dbReference type="Rhea" id="RHEA-COMP:10700"/>
        <dbReference type="ChEBI" id="CHEBI:15377"/>
        <dbReference type="ChEBI" id="CHEBI:29950"/>
        <dbReference type="ChEBI" id="CHEBI:30879"/>
        <dbReference type="ChEBI" id="CHEBI:35924"/>
        <dbReference type="ChEBI" id="CHEBI:50058"/>
        <dbReference type="EC" id="1.11.1.24"/>
    </reaction>
</comment>
<evidence type="ECO:0000256" key="15">
    <source>
        <dbReference type="ARBA" id="ARBA00060385"/>
    </source>
</evidence>
<keyword evidence="8" id="KW-0793">Thylakoid</keyword>
<dbReference type="GO" id="GO:0045454">
    <property type="term" value="P:cell redox homeostasis"/>
    <property type="evidence" value="ECO:0007669"/>
    <property type="project" value="TreeGrafter"/>
</dbReference>
<dbReference type="InterPro" id="IPR050924">
    <property type="entry name" value="Peroxiredoxin_BCP/PrxQ"/>
</dbReference>
<dbReference type="RefSeq" id="WP_164033805.1">
    <property type="nucleotide sequence ID" value="NZ_JAABOQ010000010.1"/>
</dbReference>
<evidence type="ECO:0000256" key="7">
    <source>
        <dbReference type="ARBA" id="ARBA00023002"/>
    </source>
</evidence>
<evidence type="ECO:0000313" key="19">
    <source>
        <dbReference type="Proteomes" id="UP000474296"/>
    </source>
</evidence>
<evidence type="ECO:0000256" key="9">
    <source>
        <dbReference type="ARBA" id="ARBA00023157"/>
    </source>
</evidence>
<comment type="subunit">
    <text evidence="2">Monomer.</text>
</comment>
<reference evidence="18 19" key="1">
    <citation type="submission" date="2020-01" db="EMBL/GenBank/DDBJ databases">
        <title>Spongiivirga citrea KCTC 32990T.</title>
        <authorList>
            <person name="Wang G."/>
        </authorList>
    </citation>
    <scope>NUCLEOTIDE SEQUENCE [LARGE SCALE GENOMIC DNA]</scope>
    <source>
        <strain evidence="18 19">KCTC 32990</strain>
    </source>
</reference>
<evidence type="ECO:0000256" key="13">
    <source>
        <dbReference type="ARBA" id="ARBA00042639"/>
    </source>
</evidence>
<feature type="domain" description="Thioredoxin" evidence="17">
    <location>
        <begin position="3"/>
        <end position="152"/>
    </location>
</feature>
<dbReference type="EMBL" id="JAABOQ010000010">
    <property type="protein sequence ID" value="NER19120.1"/>
    <property type="molecule type" value="Genomic_DNA"/>
</dbReference>
<keyword evidence="9" id="KW-1015">Disulfide bond</keyword>
<evidence type="ECO:0000256" key="2">
    <source>
        <dbReference type="ARBA" id="ARBA00011245"/>
    </source>
</evidence>
<comment type="similarity">
    <text evidence="12">Belongs to the peroxiredoxin family. BCP/PrxQ subfamily.</text>
</comment>
<comment type="caution">
    <text evidence="18">The sequence shown here is derived from an EMBL/GenBank/DDBJ whole genome shotgun (WGS) entry which is preliminary data.</text>
</comment>
<comment type="subcellular location">
    <subcellularLocation>
        <location evidence="15">Thylakoid</location>
    </subcellularLocation>
</comment>
<evidence type="ECO:0000256" key="8">
    <source>
        <dbReference type="ARBA" id="ARBA00023078"/>
    </source>
</evidence>
<evidence type="ECO:0000256" key="3">
    <source>
        <dbReference type="ARBA" id="ARBA00013017"/>
    </source>
</evidence>
<dbReference type="InterPro" id="IPR036249">
    <property type="entry name" value="Thioredoxin-like_sf"/>
</dbReference>
<dbReference type="GO" id="GO:0005737">
    <property type="term" value="C:cytoplasm"/>
    <property type="evidence" value="ECO:0007669"/>
    <property type="project" value="TreeGrafter"/>
</dbReference>
<evidence type="ECO:0000313" key="18">
    <source>
        <dbReference type="EMBL" id="NER19120.1"/>
    </source>
</evidence>
<dbReference type="PIRSF" id="PIRSF000239">
    <property type="entry name" value="AHPC"/>
    <property type="match status" value="1"/>
</dbReference>
<dbReference type="PANTHER" id="PTHR42801">
    <property type="entry name" value="THIOREDOXIN-DEPENDENT PEROXIDE REDUCTASE"/>
    <property type="match status" value="1"/>
</dbReference>
<comment type="function">
    <text evidence="1">Thiol-specific peroxidase that catalyzes the reduction of hydrogen peroxide and organic hydroperoxides to water and alcohols, respectively. Plays a role in cell protection against oxidative stress by detoxifying peroxides and as sensor of hydrogen peroxide-mediated signaling events.</text>
</comment>
<name>A0A6M0CZA1_9FLAO</name>
<dbReference type="InterPro" id="IPR024706">
    <property type="entry name" value="Peroxiredoxin_AhpC-typ"/>
</dbReference>
<dbReference type="CDD" id="cd03017">
    <property type="entry name" value="PRX_BCP"/>
    <property type="match status" value="1"/>
</dbReference>
<keyword evidence="5" id="KW-0049">Antioxidant</keyword>
<dbReference type="Pfam" id="PF00578">
    <property type="entry name" value="AhpC-TSA"/>
    <property type="match status" value="1"/>
</dbReference>
<evidence type="ECO:0000259" key="17">
    <source>
        <dbReference type="PROSITE" id="PS51352"/>
    </source>
</evidence>
<gene>
    <name evidence="18" type="ORF">GWK10_18030</name>
</gene>
<sequence length="154" mass="17459">MALNIGDLVPHFTSINQDGDTFDSKDYIGKQLLVIYFYPKDNTPGCTKEACEFRDQYEDFQHYGAQVIGVSGDSQSSHQRFAKRYKLPFTLLADTNKKLRRLFGVESNLLGLLPGRETFVIDTSGKLVMRFNSMNAKNHMSKALKKVKEIAKTV</sequence>
<dbReference type="PROSITE" id="PS51352">
    <property type="entry name" value="THIOREDOXIN_2"/>
    <property type="match status" value="1"/>
</dbReference>
<dbReference type="InterPro" id="IPR013766">
    <property type="entry name" value="Thioredoxin_domain"/>
</dbReference>
<dbReference type="PANTHER" id="PTHR42801:SF4">
    <property type="entry name" value="AHPC_TSA FAMILY PROTEIN"/>
    <property type="match status" value="1"/>
</dbReference>
<dbReference type="GO" id="GO:0008379">
    <property type="term" value="F:thioredoxin peroxidase activity"/>
    <property type="evidence" value="ECO:0007669"/>
    <property type="project" value="TreeGrafter"/>
</dbReference>